<evidence type="ECO:0008006" key="5">
    <source>
        <dbReference type="Google" id="ProtNLM"/>
    </source>
</evidence>
<name>A0ABQ2JB98_9DEIO</name>
<keyword evidence="1" id="KW-0328">Glycosyltransferase</keyword>
<dbReference type="Pfam" id="PF13692">
    <property type="entry name" value="Glyco_trans_1_4"/>
    <property type="match status" value="1"/>
</dbReference>
<dbReference type="PANTHER" id="PTHR12526">
    <property type="entry name" value="GLYCOSYLTRANSFERASE"/>
    <property type="match status" value="1"/>
</dbReference>
<protein>
    <recommendedName>
        <fullName evidence="5">Glycosyl transferase group 1</fullName>
    </recommendedName>
</protein>
<dbReference type="CDD" id="cd03801">
    <property type="entry name" value="GT4_PimA-like"/>
    <property type="match status" value="1"/>
</dbReference>
<dbReference type="RefSeq" id="WP_189058586.1">
    <property type="nucleotide sequence ID" value="NZ_BMOR01000021.1"/>
</dbReference>
<dbReference type="SUPFAM" id="SSF53756">
    <property type="entry name" value="UDP-Glycosyltransferase/glycogen phosphorylase"/>
    <property type="match status" value="1"/>
</dbReference>
<organism evidence="3 4">
    <name type="scientific">Deinococcus daejeonensis</name>
    <dbReference type="NCBI Taxonomy" id="1007098"/>
    <lineage>
        <taxon>Bacteria</taxon>
        <taxon>Thermotogati</taxon>
        <taxon>Deinococcota</taxon>
        <taxon>Deinococci</taxon>
        <taxon>Deinococcales</taxon>
        <taxon>Deinococcaceae</taxon>
        <taxon>Deinococcus</taxon>
    </lineage>
</organism>
<evidence type="ECO:0000313" key="3">
    <source>
        <dbReference type="EMBL" id="GGN44077.1"/>
    </source>
</evidence>
<keyword evidence="4" id="KW-1185">Reference proteome</keyword>
<keyword evidence="2" id="KW-0808">Transferase</keyword>
<dbReference type="EMBL" id="BMOR01000021">
    <property type="protein sequence ID" value="GGN44077.1"/>
    <property type="molecule type" value="Genomic_DNA"/>
</dbReference>
<gene>
    <name evidence="3" type="ORF">GCM10010842_32200</name>
</gene>
<evidence type="ECO:0000256" key="2">
    <source>
        <dbReference type="ARBA" id="ARBA00022679"/>
    </source>
</evidence>
<dbReference type="PANTHER" id="PTHR12526:SF510">
    <property type="entry name" value="D-INOSITOL 3-PHOSPHATE GLYCOSYLTRANSFERASE"/>
    <property type="match status" value="1"/>
</dbReference>
<evidence type="ECO:0000313" key="4">
    <source>
        <dbReference type="Proteomes" id="UP000645517"/>
    </source>
</evidence>
<dbReference type="Gene3D" id="3.40.50.2000">
    <property type="entry name" value="Glycogen Phosphorylase B"/>
    <property type="match status" value="1"/>
</dbReference>
<accession>A0ABQ2JB98</accession>
<proteinExistence type="predicted"/>
<dbReference type="Proteomes" id="UP000645517">
    <property type="component" value="Unassembled WGS sequence"/>
</dbReference>
<comment type="caution">
    <text evidence="3">The sequence shown here is derived from an EMBL/GenBank/DDBJ whole genome shotgun (WGS) entry which is preliminary data.</text>
</comment>
<evidence type="ECO:0000256" key="1">
    <source>
        <dbReference type="ARBA" id="ARBA00022676"/>
    </source>
</evidence>
<reference evidence="4" key="1">
    <citation type="journal article" date="2019" name="Int. J. Syst. Evol. Microbiol.">
        <title>The Global Catalogue of Microorganisms (GCM) 10K type strain sequencing project: providing services to taxonomists for standard genome sequencing and annotation.</title>
        <authorList>
            <consortium name="The Broad Institute Genomics Platform"/>
            <consortium name="The Broad Institute Genome Sequencing Center for Infectious Disease"/>
            <person name="Wu L."/>
            <person name="Ma J."/>
        </authorList>
    </citation>
    <scope>NUCLEOTIDE SEQUENCE [LARGE SCALE GENOMIC DNA]</scope>
    <source>
        <strain evidence="4">JCM 16918</strain>
    </source>
</reference>
<sequence length="361" mass="40014">MARIWAPDNYLHTFNAPRAPQRHQFVRGRYLPTQRITRALEGLAVPTGGAYDALHTINRIPITARPWISTFESAIPRTFGRGGTQVRRVLRERILRDNCGGLIAMSDYARRRMIRDNQGWSGLNAALTKTQVIHPNLPLTRTEPKRLTGDGLHLLFAGRDWARKGGVVALRAMREAERRGLPLRLTMVSSMDQASYAQHPDATLYAADRALLTLPNVTHHASLPNAEVLRLMAEADFTLLPTTHDTYGFSVLEGMAAGTPAIVTSTGALPEVVQDGASGIVLPVPQDDVGDYLHAREVSDWARWDAFYDDLAKQMLTRLEGVLSDPDRYTRMSAGSIARIQAHHEAAQIGAQLEGIYDRLT</sequence>